<reference evidence="12 13" key="1">
    <citation type="submission" date="2015-07" db="EMBL/GenBank/DDBJ databases">
        <title>Genome sequence of Leptolinea tardivitalis DSM 16556.</title>
        <authorList>
            <person name="Hemp J."/>
            <person name="Ward L.M."/>
            <person name="Pace L.A."/>
            <person name="Fischer W.W."/>
        </authorList>
    </citation>
    <scope>NUCLEOTIDE SEQUENCE [LARGE SCALE GENOMIC DNA]</scope>
    <source>
        <strain evidence="12 13">YMTK-2</strain>
    </source>
</reference>
<evidence type="ECO:0000313" key="13">
    <source>
        <dbReference type="Proteomes" id="UP000050430"/>
    </source>
</evidence>
<dbReference type="InterPro" id="IPR029001">
    <property type="entry name" value="ITPase-like_fam"/>
</dbReference>
<evidence type="ECO:0000256" key="10">
    <source>
        <dbReference type="HAMAP-Rule" id="MF_01405"/>
    </source>
</evidence>
<dbReference type="InterPro" id="IPR002637">
    <property type="entry name" value="RdgB/HAM1"/>
</dbReference>
<dbReference type="GO" id="GO:0009146">
    <property type="term" value="P:purine nucleoside triphosphate catabolic process"/>
    <property type="evidence" value="ECO:0007669"/>
    <property type="project" value="UniProtKB-UniRule"/>
</dbReference>
<sequence length="201" mass="21849">MRLLIASTNKGKLAEIMDLLQDIPLQALLPADIGLNIDVEEDGETYAENAEKKARAYCQASGLVTLADDSGLEVDALGGKPGLHSARFSGKPGATDADRRKYLLEKLAVHPQPWPAVFRSTVVIAVPEGKIHILNGECRGEIIPQERGTNGFGYDPIFLVQGLNRTMAELSMTEKNRLSHRARAILAARPVLLDLAVNRES</sequence>
<evidence type="ECO:0000313" key="12">
    <source>
        <dbReference type="EMBL" id="KPL70653.1"/>
    </source>
</evidence>
<comment type="similarity">
    <text evidence="1 10 11">Belongs to the HAM1 NTPase family.</text>
</comment>
<dbReference type="PANTHER" id="PTHR11067">
    <property type="entry name" value="INOSINE TRIPHOSPHATE PYROPHOSPHATASE/HAM1 PROTEIN"/>
    <property type="match status" value="1"/>
</dbReference>
<dbReference type="GO" id="GO:0036222">
    <property type="term" value="F:XTP diphosphatase activity"/>
    <property type="evidence" value="ECO:0007669"/>
    <property type="project" value="UniProtKB-UniRule"/>
</dbReference>
<dbReference type="Proteomes" id="UP000050430">
    <property type="component" value="Unassembled WGS sequence"/>
</dbReference>
<dbReference type="GO" id="GO:0017111">
    <property type="term" value="F:ribonucleoside triphosphate phosphatase activity"/>
    <property type="evidence" value="ECO:0007669"/>
    <property type="project" value="InterPro"/>
</dbReference>
<evidence type="ECO:0000256" key="6">
    <source>
        <dbReference type="ARBA" id="ARBA00022842"/>
    </source>
</evidence>
<feature type="binding site" evidence="10">
    <location>
        <position position="70"/>
    </location>
    <ligand>
        <name>substrate</name>
    </ligand>
</feature>
<dbReference type="OrthoDB" id="9807456at2"/>
<dbReference type="PANTHER" id="PTHR11067:SF9">
    <property type="entry name" value="INOSINE TRIPHOSPHATE PYROPHOSPHATASE"/>
    <property type="match status" value="1"/>
</dbReference>
<evidence type="ECO:0000256" key="11">
    <source>
        <dbReference type="RuleBase" id="RU003781"/>
    </source>
</evidence>
<dbReference type="Pfam" id="PF01725">
    <property type="entry name" value="Ham1p_like"/>
    <property type="match status" value="1"/>
</dbReference>
<feature type="binding site" evidence="10">
    <location>
        <position position="175"/>
    </location>
    <ligand>
        <name>substrate</name>
    </ligand>
</feature>
<dbReference type="GO" id="GO:0046872">
    <property type="term" value="F:metal ion binding"/>
    <property type="evidence" value="ECO:0007669"/>
    <property type="project" value="UniProtKB-KW"/>
</dbReference>
<dbReference type="SUPFAM" id="SSF52972">
    <property type="entry name" value="ITPase-like"/>
    <property type="match status" value="1"/>
</dbReference>
<dbReference type="EC" id="3.6.1.66" evidence="10"/>
<feature type="binding site" evidence="10">
    <location>
        <begin position="152"/>
        <end position="155"/>
    </location>
    <ligand>
        <name>substrate</name>
    </ligand>
</feature>
<protein>
    <recommendedName>
        <fullName evidence="10">dITP/XTP pyrophosphatase</fullName>
        <ecNumber evidence="10">3.6.1.66</ecNumber>
    </recommendedName>
    <alternativeName>
        <fullName evidence="10">Non-canonical purine NTP pyrophosphatase</fullName>
    </alternativeName>
    <alternativeName>
        <fullName evidence="10">Non-standard purine NTP pyrophosphatase</fullName>
    </alternativeName>
    <alternativeName>
        <fullName evidence="10">Nucleoside-triphosphate diphosphatase</fullName>
    </alternativeName>
    <alternativeName>
        <fullName evidence="10">Nucleoside-triphosphate pyrophosphatase</fullName>
        <shortName evidence="10">NTPase</shortName>
    </alternativeName>
</protein>
<feature type="active site" description="Proton acceptor" evidence="10">
    <location>
        <position position="69"/>
    </location>
</feature>
<dbReference type="RefSeq" id="WP_062422584.1">
    <property type="nucleotide sequence ID" value="NZ_BBYA01000010.1"/>
</dbReference>
<evidence type="ECO:0000256" key="1">
    <source>
        <dbReference type="ARBA" id="ARBA00008023"/>
    </source>
</evidence>
<comment type="function">
    <text evidence="10">Pyrophosphatase that catalyzes the hydrolysis of nucleoside triphosphates to their monophosphate derivatives, with a high preference for the non-canonical purine nucleotides XTP (xanthosine triphosphate), dITP (deoxyinosine triphosphate) and ITP. Seems to function as a house-cleaning enzyme that removes non-canonical purine nucleotides from the nucleotide pool, thus preventing their incorporation into DNA/RNA and avoiding chromosomal lesions.</text>
</comment>
<organism evidence="12 13">
    <name type="scientific">Leptolinea tardivitalis</name>
    <dbReference type="NCBI Taxonomy" id="229920"/>
    <lineage>
        <taxon>Bacteria</taxon>
        <taxon>Bacillati</taxon>
        <taxon>Chloroflexota</taxon>
        <taxon>Anaerolineae</taxon>
        <taxon>Anaerolineales</taxon>
        <taxon>Anaerolineaceae</taxon>
        <taxon>Leptolinea</taxon>
    </lineage>
</organism>
<feature type="binding site" evidence="10">
    <location>
        <position position="69"/>
    </location>
    <ligand>
        <name>Mg(2+)</name>
        <dbReference type="ChEBI" id="CHEBI:18420"/>
    </ligand>
</feature>
<comment type="catalytic activity">
    <reaction evidence="9 10">
        <text>XTP + H2O = XMP + diphosphate + H(+)</text>
        <dbReference type="Rhea" id="RHEA:28610"/>
        <dbReference type="ChEBI" id="CHEBI:15377"/>
        <dbReference type="ChEBI" id="CHEBI:15378"/>
        <dbReference type="ChEBI" id="CHEBI:33019"/>
        <dbReference type="ChEBI" id="CHEBI:57464"/>
        <dbReference type="ChEBI" id="CHEBI:61314"/>
        <dbReference type="EC" id="3.6.1.66"/>
    </reaction>
</comment>
<dbReference type="InterPro" id="IPR020922">
    <property type="entry name" value="dITP/XTP_pyrophosphatase"/>
</dbReference>
<feature type="binding site" evidence="10">
    <location>
        <begin position="7"/>
        <end position="12"/>
    </location>
    <ligand>
        <name>substrate</name>
    </ligand>
</feature>
<feature type="binding site" evidence="10">
    <location>
        <position position="40"/>
    </location>
    <ligand>
        <name>Mg(2+)</name>
        <dbReference type="ChEBI" id="CHEBI:18420"/>
    </ligand>
</feature>
<dbReference type="GO" id="GO:0036220">
    <property type="term" value="F:ITP diphosphatase activity"/>
    <property type="evidence" value="ECO:0007669"/>
    <property type="project" value="UniProtKB-UniRule"/>
</dbReference>
<dbReference type="GO" id="GO:0000166">
    <property type="term" value="F:nucleotide binding"/>
    <property type="evidence" value="ECO:0007669"/>
    <property type="project" value="UniProtKB-KW"/>
</dbReference>
<keyword evidence="7 10" id="KW-0546">Nucleotide metabolism</keyword>
<keyword evidence="13" id="KW-1185">Reference proteome</keyword>
<evidence type="ECO:0000256" key="9">
    <source>
        <dbReference type="ARBA" id="ARBA00052017"/>
    </source>
</evidence>
<dbReference type="GO" id="GO:0009117">
    <property type="term" value="P:nucleotide metabolic process"/>
    <property type="evidence" value="ECO:0007669"/>
    <property type="project" value="UniProtKB-KW"/>
</dbReference>
<dbReference type="PATRIC" id="fig|229920.5.peg.640"/>
<comment type="subunit">
    <text evidence="2 10">Homodimer.</text>
</comment>
<evidence type="ECO:0000256" key="8">
    <source>
        <dbReference type="ARBA" id="ARBA00051875"/>
    </source>
</evidence>
<evidence type="ECO:0000256" key="5">
    <source>
        <dbReference type="ARBA" id="ARBA00022801"/>
    </source>
</evidence>
<dbReference type="HAMAP" id="MF_01405">
    <property type="entry name" value="Non_canon_purine_NTPase"/>
    <property type="match status" value="1"/>
</dbReference>
<keyword evidence="3 10" id="KW-0479">Metal-binding</keyword>
<comment type="catalytic activity">
    <reaction evidence="10">
        <text>ITP + H2O = IMP + diphosphate + H(+)</text>
        <dbReference type="Rhea" id="RHEA:29399"/>
        <dbReference type="ChEBI" id="CHEBI:15377"/>
        <dbReference type="ChEBI" id="CHEBI:15378"/>
        <dbReference type="ChEBI" id="CHEBI:33019"/>
        <dbReference type="ChEBI" id="CHEBI:58053"/>
        <dbReference type="ChEBI" id="CHEBI:61402"/>
        <dbReference type="EC" id="3.6.1.66"/>
    </reaction>
</comment>
<dbReference type="GO" id="GO:0005829">
    <property type="term" value="C:cytosol"/>
    <property type="evidence" value="ECO:0007669"/>
    <property type="project" value="TreeGrafter"/>
</dbReference>
<proteinExistence type="inferred from homology"/>
<comment type="caution">
    <text evidence="12">The sequence shown here is derived from an EMBL/GenBank/DDBJ whole genome shotgun (WGS) entry which is preliminary data.</text>
</comment>
<dbReference type="EMBL" id="LGCK01000014">
    <property type="protein sequence ID" value="KPL70653.1"/>
    <property type="molecule type" value="Genomic_DNA"/>
</dbReference>
<comment type="cofactor">
    <cofactor evidence="10">
        <name>Mg(2+)</name>
        <dbReference type="ChEBI" id="CHEBI:18420"/>
    </cofactor>
    <text evidence="10">Binds 1 Mg(2+) ion per subunit.</text>
</comment>
<evidence type="ECO:0000256" key="7">
    <source>
        <dbReference type="ARBA" id="ARBA00023080"/>
    </source>
</evidence>
<name>A0A0P6X6T5_9CHLR</name>
<comment type="catalytic activity">
    <reaction evidence="8 10">
        <text>dITP + H2O = dIMP + diphosphate + H(+)</text>
        <dbReference type="Rhea" id="RHEA:28342"/>
        <dbReference type="ChEBI" id="CHEBI:15377"/>
        <dbReference type="ChEBI" id="CHEBI:15378"/>
        <dbReference type="ChEBI" id="CHEBI:33019"/>
        <dbReference type="ChEBI" id="CHEBI:61194"/>
        <dbReference type="ChEBI" id="CHEBI:61382"/>
        <dbReference type="EC" id="3.6.1.66"/>
    </reaction>
</comment>
<feature type="binding site" evidence="10">
    <location>
        <begin position="180"/>
        <end position="181"/>
    </location>
    <ligand>
        <name>substrate</name>
    </ligand>
</feature>
<keyword evidence="6 10" id="KW-0460">Magnesium</keyword>
<evidence type="ECO:0000256" key="4">
    <source>
        <dbReference type="ARBA" id="ARBA00022741"/>
    </source>
</evidence>
<evidence type="ECO:0000256" key="2">
    <source>
        <dbReference type="ARBA" id="ARBA00011738"/>
    </source>
</evidence>
<accession>A0A0P6X6T5</accession>
<dbReference type="CDD" id="cd00515">
    <property type="entry name" value="HAM1"/>
    <property type="match status" value="1"/>
</dbReference>
<dbReference type="Gene3D" id="3.90.950.10">
    <property type="match status" value="1"/>
</dbReference>
<dbReference type="FunFam" id="3.90.950.10:FF:000001">
    <property type="entry name" value="dITP/XTP pyrophosphatase"/>
    <property type="match status" value="1"/>
</dbReference>
<dbReference type="AlphaFoldDB" id="A0A0P6X6T5"/>
<dbReference type="NCBIfam" id="TIGR00042">
    <property type="entry name" value="RdgB/HAM1 family non-canonical purine NTP pyrophosphatase"/>
    <property type="match status" value="1"/>
</dbReference>
<keyword evidence="4 10" id="KW-0547">Nucleotide-binding</keyword>
<gene>
    <name evidence="12" type="ORF">ADM99_16285</name>
</gene>
<dbReference type="STRING" id="229920.ADM99_16285"/>
<dbReference type="GO" id="GO:0035870">
    <property type="term" value="F:dITP diphosphatase activity"/>
    <property type="evidence" value="ECO:0007669"/>
    <property type="project" value="UniProtKB-UniRule"/>
</dbReference>
<keyword evidence="5 10" id="KW-0378">Hydrolase</keyword>
<evidence type="ECO:0000256" key="3">
    <source>
        <dbReference type="ARBA" id="ARBA00022723"/>
    </source>
</evidence>